<dbReference type="PIRSF" id="PIRSF010376">
    <property type="entry name" value="IspE"/>
    <property type="match status" value="1"/>
</dbReference>
<dbReference type="GO" id="GO:0005524">
    <property type="term" value="F:ATP binding"/>
    <property type="evidence" value="ECO:0007669"/>
    <property type="project" value="UniProtKB-UniRule"/>
</dbReference>
<gene>
    <name evidence="10" type="primary">ispE</name>
    <name evidence="13" type="ordered locus">PHZ_c1359</name>
</gene>
<feature type="active site" evidence="10">
    <location>
        <position position="21"/>
    </location>
</feature>
<dbReference type="InterPro" id="IPR013750">
    <property type="entry name" value="GHMP_kinase_C_dom"/>
</dbReference>
<dbReference type="EC" id="2.7.1.148" evidence="2 10"/>
<keyword evidence="7 10" id="KW-0067">ATP-binding</keyword>
<evidence type="ECO:0000256" key="9">
    <source>
        <dbReference type="ARBA" id="ARBA00032554"/>
    </source>
</evidence>
<dbReference type="Pfam" id="PF00288">
    <property type="entry name" value="GHMP_kinases_N"/>
    <property type="match status" value="1"/>
</dbReference>
<evidence type="ECO:0000313" key="14">
    <source>
        <dbReference type="Proteomes" id="UP000001868"/>
    </source>
</evidence>
<dbReference type="GO" id="GO:0016114">
    <property type="term" value="P:terpenoid biosynthetic process"/>
    <property type="evidence" value="ECO:0007669"/>
    <property type="project" value="UniProtKB-UniRule"/>
</dbReference>
<comment type="pathway">
    <text evidence="10">Isoprenoid biosynthesis; isopentenyl diphosphate biosynthesis via DXP pathway; isopentenyl diphosphate from 1-deoxy-D-xylulose 5-phosphate: step 3/6.</text>
</comment>
<keyword evidence="14" id="KW-1185">Reference proteome</keyword>
<dbReference type="UniPathway" id="UPA00056">
    <property type="reaction ID" value="UER00094"/>
</dbReference>
<evidence type="ECO:0000256" key="10">
    <source>
        <dbReference type="HAMAP-Rule" id="MF_00061"/>
    </source>
</evidence>
<organism evidence="13 14">
    <name type="scientific">Phenylobacterium zucineum (strain HLK1)</name>
    <dbReference type="NCBI Taxonomy" id="450851"/>
    <lineage>
        <taxon>Bacteria</taxon>
        <taxon>Pseudomonadati</taxon>
        <taxon>Pseudomonadota</taxon>
        <taxon>Alphaproteobacteria</taxon>
        <taxon>Caulobacterales</taxon>
        <taxon>Caulobacteraceae</taxon>
        <taxon>Phenylobacterium</taxon>
    </lineage>
</organism>
<dbReference type="PANTHER" id="PTHR43527">
    <property type="entry name" value="4-DIPHOSPHOCYTIDYL-2-C-METHYL-D-ERYTHRITOL KINASE, CHLOROPLASTIC"/>
    <property type="match status" value="1"/>
</dbReference>
<dbReference type="InterPro" id="IPR004424">
    <property type="entry name" value="IspE"/>
</dbReference>
<feature type="domain" description="GHMP kinase N-terminal" evidence="11">
    <location>
        <begin position="78"/>
        <end position="156"/>
    </location>
</feature>
<keyword evidence="4 10" id="KW-0808">Transferase</keyword>
<evidence type="ECO:0000256" key="2">
    <source>
        <dbReference type="ARBA" id="ARBA00012052"/>
    </source>
</evidence>
<dbReference type="HAMAP" id="MF_00061">
    <property type="entry name" value="IspE"/>
    <property type="match status" value="1"/>
</dbReference>
<dbReference type="InterPro" id="IPR014721">
    <property type="entry name" value="Ribsml_uS5_D2-typ_fold_subgr"/>
</dbReference>
<keyword evidence="6 10" id="KW-0418">Kinase</keyword>
<reference evidence="13 14" key="1">
    <citation type="journal article" date="2008" name="BMC Genomics">
        <title>Complete genome of Phenylobacterium zucineum - a novel facultative intracellular bacterium isolated from human erythroleukemia cell line K562.</title>
        <authorList>
            <person name="Luo Y."/>
            <person name="Xu X."/>
            <person name="Ding Z."/>
            <person name="Liu Z."/>
            <person name="Zhang B."/>
            <person name="Yan Z."/>
            <person name="Sun J."/>
            <person name="Hu S."/>
            <person name="Hu X."/>
        </authorList>
    </citation>
    <scope>NUCLEOTIDE SEQUENCE [LARGE SCALE GENOMIC DNA]</scope>
    <source>
        <strain evidence="13 14">HLK1</strain>
    </source>
</reference>
<comment type="function">
    <text evidence="10">Catalyzes the phosphorylation of the position 2 hydroxy group of 4-diphosphocytidyl-2C-methyl-D-erythritol.</text>
</comment>
<evidence type="ECO:0000256" key="3">
    <source>
        <dbReference type="ARBA" id="ARBA00017473"/>
    </source>
</evidence>
<dbReference type="OrthoDB" id="9809438at2"/>
<dbReference type="eggNOG" id="COG1947">
    <property type="taxonomic scope" value="Bacteria"/>
</dbReference>
<accession>B4R9A3</accession>
<comment type="similarity">
    <text evidence="1 10">Belongs to the GHMP kinase family. IspE subfamily.</text>
</comment>
<protein>
    <recommendedName>
        <fullName evidence="3 10">4-diphosphocytidyl-2-C-methyl-D-erythritol kinase</fullName>
        <shortName evidence="10">CMK</shortName>
        <ecNumber evidence="2 10">2.7.1.148</ecNumber>
    </recommendedName>
    <alternativeName>
        <fullName evidence="9 10">4-(cytidine-5'-diphospho)-2-C-methyl-D-erythritol kinase</fullName>
    </alternativeName>
</protein>
<dbReference type="AlphaFoldDB" id="B4R9A3"/>
<evidence type="ECO:0000259" key="11">
    <source>
        <dbReference type="Pfam" id="PF00288"/>
    </source>
</evidence>
<dbReference type="Proteomes" id="UP000001868">
    <property type="component" value="Chromosome"/>
</dbReference>
<sequence length="307" mass="31468">MGRRRRSSPDSRVPAVFAPAKVNLFLHVGAPEPSGYHPICSLMTFADVGDRVSAAGADALDLVVDGPFARELAGEGDNLVLRAARALIAEARRPVPPIALRLEKRLPVASGLGGGSSDAGAALRLMREALALDVSDARLEAVAASLGADGAACLWGRPALAQGRGERLSPAPAMPVLDAVLVNPGAPVSTADVYRRFDAAGAFGSVEPPAAPEAFESPQEVAAWLAGQRNDLEAPALAVAPAVGAALETLRAEPETLLARVSGSGGTCFALCAGDIEAESLAERLQALAPDWWVVRCRLGGPSPDAA</sequence>
<dbReference type="GO" id="GO:0019288">
    <property type="term" value="P:isopentenyl diphosphate biosynthetic process, methylerythritol 4-phosphate pathway"/>
    <property type="evidence" value="ECO:0007669"/>
    <property type="project" value="UniProtKB-UniRule"/>
</dbReference>
<dbReference type="NCBIfam" id="TIGR00154">
    <property type="entry name" value="ispE"/>
    <property type="match status" value="1"/>
</dbReference>
<dbReference type="STRING" id="450851.PHZ_c1359"/>
<dbReference type="InterPro" id="IPR006204">
    <property type="entry name" value="GHMP_kinase_N_dom"/>
</dbReference>
<dbReference type="Gene3D" id="3.30.230.10">
    <property type="match status" value="1"/>
</dbReference>
<evidence type="ECO:0000256" key="5">
    <source>
        <dbReference type="ARBA" id="ARBA00022741"/>
    </source>
</evidence>
<dbReference type="Gene3D" id="3.30.70.890">
    <property type="entry name" value="GHMP kinase, C-terminal domain"/>
    <property type="match status" value="1"/>
</dbReference>
<dbReference type="SUPFAM" id="SSF54211">
    <property type="entry name" value="Ribosomal protein S5 domain 2-like"/>
    <property type="match status" value="1"/>
</dbReference>
<feature type="binding site" evidence="10">
    <location>
        <begin position="107"/>
        <end position="117"/>
    </location>
    <ligand>
        <name>ATP</name>
        <dbReference type="ChEBI" id="CHEBI:30616"/>
    </ligand>
</feature>
<proteinExistence type="inferred from homology"/>
<dbReference type="NCBIfam" id="NF011202">
    <property type="entry name" value="PRK14608.1"/>
    <property type="match status" value="1"/>
</dbReference>
<evidence type="ECO:0000259" key="12">
    <source>
        <dbReference type="Pfam" id="PF08544"/>
    </source>
</evidence>
<dbReference type="KEGG" id="pzu:PHZ_c1359"/>
<dbReference type="SUPFAM" id="SSF55060">
    <property type="entry name" value="GHMP Kinase, C-terminal domain"/>
    <property type="match status" value="1"/>
</dbReference>
<feature type="domain" description="GHMP kinase C-terminal" evidence="12">
    <location>
        <begin position="220"/>
        <end position="288"/>
    </location>
</feature>
<evidence type="ECO:0000313" key="13">
    <source>
        <dbReference type="EMBL" id="ACG77773.1"/>
    </source>
</evidence>
<evidence type="ECO:0000256" key="8">
    <source>
        <dbReference type="ARBA" id="ARBA00023229"/>
    </source>
</evidence>
<evidence type="ECO:0000256" key="1">
    <source>
        <dbReference type="ARBA" id="ARBA00009684"/>
    </source>
</evidence>
<dbReference type="HOGENOM" id="CLU_053057_1_0_5"/>
<dbReference type="EMBL" id="CP000747">
    <property type="protein sequence ID" value="ACG77773.1"/>
    <property type="molecule type" value="Genomic_DNA"/>
</dbReference>
<dbReference type="InterPro" id="IPR036554">
    <property type="entry name" value="GHMP_kinase_C_sf"/>
</dbReference>
<dbReference type="PANTHER" id="PTHR43527:SF2">
    <property type="entry name" value="4-DIPHOSPHOCYTIDYL-2-C-METHYL-D-ERYTHRITOL KINASE, CHLOROPLASTIC"/>
    <property type="match status" value="1"/>
</dbReference>
<dbReference type="GO" id="GO:0050515">
    <property type="term" value="F:4-(cytidine 5'-diphospho)-2-C-methyl-D-erythritol kinase activity"/>
    <property type="evidence" value="ECO:0007669"/>
    <property type="project" value="UniProtKB-UniRule"/>
</dbReference>
<feature type="active site" evidence="10">
    <location>
        <position position="149"/>
    </location>
</feature>
<keyword evidence="8 10" id="KW-0414">Isoprene biosynthesis</keyword>
<evidence type="ECO:0000256" key="7">
    <source>
        <dbReference type="ARBA" id="ARBA00022840"/>
    </source>
</evidence>
<evidence type="ECO:0000256" key="6">
    <source>
        <dbReference type="ARBA" id="ARBA00022777"/>
    </source>
</evidence>
<dbReference type="InterPro" id="IPR020568">
    <property type="entry name" value="Ribosomal_Su5_D2-typ_SF"/>
</dbReference>
<dbReference type="Pfam" id="PF08544">
    <property type="entry name" value="GHMP_kinases_C"/>
    <property type="match status" value="1"/>
</dbReference>
<comment type="catalytic activity">
    <reaction evidence="10">
        <text>4-CDP-2-C-methyl-D-erythritol + ATP = 4-CDP-2-C-methyl-D-erythritol 2-phosphate + ADP + H(+)</text>
        <dbReference type="Rhea" id="RHEA:18437"/>
        <dbReference type="ChEBI" id="CHEBI:15378"/>
        <dbReference type="ChEBI" id="CHEBI:30616"/>
        <dbReference type="ChEBI" id="CHEBI:57823"/>
        <dbReference type="ChEBI" id="CHEBI:57919"/>
        <dbReference type="ChEBI" id="CHEBI:456216"/>
        <dbReference type="EC" id="2.7.1.148"/>
    </reaction>
</comment>
<evidence type="ECO:0000256" key="4">
    <source>
        <dbReference type="ARBA" id="ARBA00022679"/>
    </source>
</evidence>
<keyword evidence="5 10" id="KW-0547">Nucleotide-binding</keyword>
<name>B4R9A3_PHEZH</name>